<evidence type="ECO:0000313" key="2">
    <source>
        <dbReference type="Proteomes" id="UP000006729"/>
    </source>
</evidence>
<reference evidence="1 2" key="1">
    <citation type="journal article" date="2006" name="Science">
        <title>The genome of black cottonwood, Populus trichocarpa (Torr. &amp; Gray).</title>
        <authorList>
            <person name="Tuskan G.A."/>
            <person name="Difazio S."/>
            <person name="Jansson S."/>
            <person name="Bohlmann J."/>
            <person name="Grigoriev I."/>
            <person name="Hellsten U."/>
            <person name="Putnam N."/>
            <person name="Ralph S."/>
            <person name="Rombauts S."/>
            <person name="Salamov A."/>
            <person name="Schein J."/>
            <person name="Sterck L."/>
            <person name="Aerts A."/>
            <person name="Bhalerao R.R."/>
            <person name="Bhalerao R.P."/>
            <person name="Blaudez D."/>
            <person name="Boerjan W."/>
            <person name="Brun A."/>
            <person name="Brunner A."/>
            <person name="Busov V."/>
            <person name="Campbell M."/>
            <person name="Carlson J."/>
            <person name="Chalot M."/>
            <person name="Chapman J."/>
            <person name="Chen G.L."/>
            <person name="Cooper D."/>
            <person name="Coutinho P.M."/>
            <person name="Couturier J."/>
            <person name="Covert S."/>
            <person name="Cronk Q."/>
            <person name="Cunningham R."/>
            <person name="Davis J."/>
            <person name="Degroeve S."/>
            <person name="Dejardin A."/>
            <person name="Depamphilis C."/>
            <person name="Detter J."/>
            <person name="Dirks B."/>
            <person name="Dubchak I."/>
            <person name="Duplessis S."/>
            <person name="Ehlting J."/>
            <person name="Ellis B."/>
            <person name="Gendler K."/>
            <person name="Goodstein D."/>
            <person name="Gribskov M."/>
            <person name="Grimwood J."/>
            <person name="Groover A."/>
            <person name="Gunter L."/>
            <person name="Hamberger B."/>
            <person name="Heinze B."/>
            <person name="Helariutta Y."/>
            <person name="Henrissat B."/>
            <person name="Holligan D."/>
            <person name="Holt R."/>
            <person name="Huang W."/>
            <person name="Islam-Faridi N."/>
            <person name="Jones S."/>
            <person name="Jones-Rhoades M."/>
            <person name="Jorgensen R."/>
            <person name="Joshi C."/>
            <person name="Kangasjarvi J."/>
            <person name="Karlsson J."/>
            <person name="Kelleher C."/>
            <person name="Kirkpatrick R."/>
            <person name="Kirst M."/>
            <person name="Kohler A."/>
            <person name="Kalluri U."/>
            <person name="Larimer F."/>
            <person name="Leebens-Mack J."/>
            <person name="Leple J.C."/>
            <person name="Locascio P."/>
            <person name="Lou Y."/>
            <person name="Lucas S."/>
            <person name="Martin F."/>
            <person name="Montanini B."/>
            <person name="Napoli C."/>
            <person name="Nelson D.R."/>
            <person name="Nelson C."/>
            <person name="Nieminen K."/>
            <person name="Nilsson O."/>
            <person name="Pereda V."/>
            <person name="Peter G."/>
            <person name="Philippe R."/>
            <person name="Pilate G."/>
            <person name="Poliakov A."/>
            <person name="Razumovskaya J."/>
            <person name="Richardson P."/>
            <person name="Rinaldi C."/>
            <person name="Ritland K."/>
            <person name="Rouze P."/>
            <person name="Ryaboy D."/>
            <person name="Schmutz J."/>
            <person name="Schrader J."/>
            <person name="Segerman B."/>
            <person name="Shin H."/>
            <person name="Siddiqui A."/>
            <person name="Sterky F."/>
            <person name="Terry A."/>
            <person name="Tsai C.J."/>
            <person name="Uberbacher E."/>
            <person name="Unneberg P."/>
            <person name="Vahala J."/>
            <person name="Wall K."/>
            <person name="Wessler S."/>
            <person name="Yang G."/>
            <person name="Yin T."/>
            <person name="Douglas C."/>
            <person name="Marra M."/>
            <person name="Sandberg G."/>
            <person name="Van de Peer Y."/>
            <person name="Rokhsar D."/>
        </authorList>
    </citation>
    <scope>NUCLEOTIDE SEQUENCE [LARGE SCALE GENOMIC DNA]</scope>
    <source>
        <strain evidence="2">cv. Nisqually</strain>
    </source>
</reference>
<proteinExistence type="predicted"/>
<keyword evidence="2" id="KW-1185">Reference proteome</keyword>
<dbReference type="AlphaFoldDB" id="A0A2K1X4A2"/>
<protein>
    <submittedName>
        <fullName evidence="1">Uncharacterized protein</fullName>
    </submittedName>
</protein>
<evidence type="ECO:0000313" key="1">
    <source>
        <dbReference type="EMBL" id="PNS95603.1"/>
    </source>
</evidence>
<sequence>MSLLLQAMRYMSERLDSSMKADDNIYLKSIFQLEASLWLIDNLRRHTANQRTILERIQEMNDWFSSFMMNQAPPHLGAWSSLITMREVDNPRWALHSYHEWKAS</sequence>
<organism evidence="1 2">
    <name type="scientific">Populus trichocarpa</name>
    <name type="common">Western balsam poplar</name>
    <name type="synonym">Populus balsamifera subsp. trichocarpa</name>
    <dbReference type="NCBI Taxonomy" id="3694"/>
    <lineage>
        <taxon>Eukaryota</taxon>
        <taxon>Viridiplantae</taxon>
        <taxon>Streptophyta</taxon>
        <taxon>Embryophyta</taxon>
        <taxon>Tracheophyta</taxon>
        <taxon>Spermatophyta</taxon>
        <taxon>Magnoliopsida</taxon>
        <taxon>eudicotyledons</taxon>
        <taxon>Gunneridae</taxon>
        <taxon>Pentapetalae</taxon>
        <taxon>rosids</taxon>
        <taxon>fabids</taxon>
        <taxon>Malpighiales</taxon>
        <taxon>Salicaceae</taxon>
        <taxon>Saliceae</taxon>
        <taxon>Populus</taxon>
    </lineage>
</organism>
<gene>
    <name evidence="1" type="ORF">POPTR_017G067700</name>
</gene>
<accession>A0A2K1X4A2</accession>
<dbReference type="InParanoid" id="A0A2K1X4A2"/>
<dbReference type="Proteomes" id="UP000006729">
    <property type="component" value="Chromosome 17"/>
</dbReference>
<dbReference type="EMBL" id="CM009306">
    <property type="protein sequence ID" value="PNS95603.1"/>
    <property type="molecule type" value="Genomic_DNA"/>
</dbReference>
<name>A0A2K1X4A2_POPTR</name>